<comment type="subcellular location">
    <subcellularLocation>
        <location evidence="1">Membrane</location>
        <topology evidence="1">Single-pass membrane protein</topology>
    </subcellularLocation>
</comment>
<keyword evidence="5 7" id="KW-0560">Oxidoreductase</keyword>
<dbReference type="InterPro" id="IPR050193">
    <property type="entry name" value="Cytochrome_P450_71"/>
</dbReference>
<keyword evidence="7" id="KW-0349">Heme</keyword>
<evidence type="ECO:0000313" key="8">
    <source>
        <dbReference type="EMBL" id="KAK1573343.1"/>
    </source>
</evidence>
<name>A0AAD8UZM9_LOLMU</name>
<keyword evidence="9" id="KW-1185">Reference proteome</keyword>
<dbReference type="PROSITE" id="PS00086">
    <property type="entry name" value="CYTOCHROME_P450"/>
    <property type="match status" value="1"/>
</dbReference>
<dbReference type="InterPro" id="IPR001128">
    <property type="entry name" value="Cyt_P450"/>
</dbReference>
<keyword evidence="7" id="KW-0479">Metal-binding</keyword>
<keyword evidence="6" id="KW-0472">Membrane</keyword>
<sequence length="226" mass="23421">MMPLDWLAGSTGGGASQHLRFPMVAPAAAGRSICGSRWRCCSPVTSDTGGADAAIEVLSAGSLNAVRQGSKLEGGDMDFAGGAFGKDGGDPARPAVLSARTAAIRRDRRCCAGCSATCASGVQETKILPAVKNWEHLLVPTSLPKGSNMEYTPFGAGRRMCPGMAFGLANLELALAGLLYHFDWKMHGGADEHELDRGRVWLPAANFCITGAAGKSLCASKTSHGP</sequence>
<evidence type="ECO:0000256" key="4">
    <source>
        <dbReference type="ARBA" id="ARBA00022989"/>
    </source>
</evidence>
<evidence type="ECO:0000256" key="3">
    <source>
        <dbReference type="ARBA" id="ARBA00022692"/>
    </source>
</evidence>
<dbReference type="SUPFAM" id="SSF48264">
    <property type="entry name" value="Cytochrome P450"/>
    <property type="match status" value="1"/>
</dbReference>
<keyword evidence="3" id="KW-0812">Transmembrane</keyword>
<evidence type="ECO:0000313" key="9">
    <source>
        <dbReference type="Proteomes" id="UP001231189"/>
    </source>
</evidence>
<dbReference type="PANTHER" id="PTHR47956:SF9">
    <property type="entry name" value="CYTOCHROME P450 FAMILY PROTEIN, EXPRESSED"/>
    <property type="match status" value="1"/>
</dbReference>
<dbReference type="GO" id="GO:0020037">
    <property type="term" value="F:heme binding"/>
    <property type="evidence" value="ECO:0007669"/>
    <property type="project" value="InterPro"/>
</dbReference>
<keyword evidence="4" id="KW-1133">Transmembrane helix</keyword>
<dbReference type="GO" id="GO:0005506">
    <property type="term" value="F:iron ion binding"/>
    <property type="evidence" value="ECO:0007669"/>
    <property type="project" value="InterPro"/>
</dbReference>
<dbReference type="Pfam" id="PF00067">
    <property type="entry name" value="p450"/>
    <property type="match status" value="1"/>
</dbReference>
<dbReference type="EMBL" id="JAUUTY010000874">
    <property type="protein sequence ID" value="KAK1573343.1"/>
    <property type="molecule type" value="Genomic_DNA"/>
</dbReference>
<keyword evidence="7" id="KW-0503">Monooxygenase</keyword>
<protein>
    <recommendedName>
        <fullName evidence="10">Cytochrome P450</fullName>
    </recommendedName>
</protein>
<evidence type="ECO:0008006" key="10">
    <source>
        <dbReference type="Google" id="ProtNLM"/>
    </source>
</evidence>
<dbReference type="GO" id="GO:0004497">
    <property type="term" value="F:monooxygenase activity"/>
    <property type="evidence" value="ECO:0007669"/>
    <property type="project" value="UniProtKB-KW"/>
</dbReference>
<reference evidence="8" key="1">
    <citation type="submission" date="2023-07" db="EMBL/GenBank/DDBJ databases">
        <title>A chromosome-level genome assembly of Lolium multiflorum.</title>
        <authorList>
            <person name="Chen Y."/>
            <person name="Copetti D."/>
            <person name="Kolliker R."/>
            <person name="Studer B."/>
        </authorList>
    </citation>
    <scope>NUCLEOTIDE SEQUENCE</scope>
    <source>
        <strain evidence="8">02402/16</strain>
        <tissue evidence="8">Leaf</tissue>
    </source>
</reference>
<dbReference type="PANTHER" id="PTHR47956">
    <property type="entry name" value="CYTOCHROME P450 71B11-RELATED"/>
    <property type="match status" value="1"/>
</dbReference>
<evidence type="ECO:0000256" key="7">
    <source>
        <dbReference type="RuleBase" id="RU000461"/>
    </source>
</evidence>
<dbReference type="GO" id="GO:0016020">
    <property type="term" value="C:membrane"/>
    <property type="evidence" value="ECO:0007669"/>
    <property type="project" value="UniProtKB-SubCell"/>
</dbReference>
<keyword evidence="7" id="KW-0408">Iron</keyword>
<comment type="similarity">
    <text evidence="2 7">Belongs to the cytochrome P450 family.</text>
</comment>
<evidence type="ECO:0000256" key="1">
    <source>
        <dbReference type="ARBA" id="ARBA00004167"/>
    </source>
</evidence>
<dbReference type="GO" id="GO:0016705">
    <property type="term" value="F:oxidoreductase activity, acting on paired donors, with incorporation or reduction of molecular oxygen"/>
    <property type="evidence" value="ECO:0007669"/>
    <property type="project" value="InterPro"/>
</dbReference>
<organism evidence="8 9">
    <name type="scientific">Lolium multiflorum</name>
    <name type="common">Italian ryegrass</name>
    <name type="synonym">Lolium perenne subsp. multiflorum</name>
    <dbReference type="NCBI Taxonomy" id="4521"/>
    <lineage>
        <taxon>Eukaryota</taxon>
        <taxon>Viridiplantae</taxon>
        <taxon>Streptophyta</taxon>
        <taxon>Embryophyta</taxon>
        <taxon>Tracheophyta</taxon>
        <taxon>Spermatophyta</taxon>
        <taxon>Magnoliopsida</taxon>
        <taxon>Liliopsida</taxon>
        <taxon>Poales</taxon>
        <taxon>Poaceae</taxon>
        <taxon>BOP clade</taxon>
        <taxon>Pooideae</taxon>
        <taxon>Poodae</taxon>
        <taxon>Poeae</taxon>
        <taxon>Poeae Chloroplast Group 2 (Poeae type)</taxon>
        <taxon>Loliodinae</taxon>
        <taxon>Loliinae</taxon>
        <taxon>Lolium</taxon>
    </lineage>
</organism>
<dbReference type="InterPro" id="IPR036396">
    <property type="entry name" value="Cyt_P450_sf"/>
</dbReference>
<proteinExistence type="inferred from homology"/>
<dbReference type="Proteomes" id="UP001231189">
    <property type="component" value="Unassembled WGS sequence"/>
</dbReference>
<evidence type="ECO:0000256" key="5">
    <source>
        <dbReference type="ARBA" id="ARBA00023002"/>
    </source>
</evidence>
<dbReference type="InterPro" id="IPR017972">
    <property type="entry name" value="Cyt_P450_CS"/>
</dbReference>
<gene>
    <name evidence="8" type="ORF">QYE76_007589</name>
</gene>
<comment type="caution">
    <text evidence="8">The sequence shown here is derived from an EMBL/GenBank/DDBJ whole genome shotgun (WGS) entry which is preliminary data.</text>
</comment>
<dbReference type="Gene3D" id="1.10.630.10">
    <property type="entry name" value="Cytochrome P450"/>
    <property type="match status" value="1"/>
</dbReference>
<evidence type="ECO:0000256" key="6">
    <source>
        <dbReference type="ARBA" id="ARBA00023136"/>
    </source>
</evidence>
<dbReference type="AlphaFoldDB" id="A0AAD8UZM9"/>
<evidence type="ECO:0000256" key="2">
    <source>
        <dbReference type="ARBA" id="ARBA00010617"/>
    </source>
</evidence>
<accession>A0AAD8UZM9</accession>